<name>A0A1I5AX69_9FLAO</name>
<dbReference type="InterPro" id="IPR000627">
    <property type="entry name" value="Intradiol_dOase_C"/>
</dbReference>
<dbReference type="EMBL" id="FOVN01000002">
    <property type="protein sequence ID" value="SFN67044.1"/>
    <property type="molecule type" value="Genomic_DNA"/>
</dbReference>
<keyword evidence="2 5" id="KW-0223">Dioxygenase</keyword>
<evidence type="ECO:0000259" key="4">
    <source>
        <dbReference type="Pfam" id="PF00775"/>
    </source>
</evidence>
<evidence type="ECO:0000313" key="6">
    <source>
        <dbReference type="Proteomes" id="UP000198705"/>
    </source>
</evidence>
<evidence type="ECO:0000313" key="5">
    <source>
        <dbReference type="EMBL" id="SFN67044.1"/>
    </source>
</evidence>
<dbReference type="GO" id="GO:0008199">
    <property type="term" value="F:ferric iron binding"/>
    <property type="evidence" value="ECO:0007669"/>
    <property type="project" value="InterPro"/>
</dbReference>
<dbReference type="PANTHER" id="PTHR33711">
    <property type="entry name" value="DIOXYGENASE, PUTATIVE (AFU_ORTHOLOGUE AFUA_2G02910)-RELATED"/>
    <property type="match status" value="1"/>
</dbReference>
<evidence type="ECO:0000256" key="3">
    <source>
        <dbReference type="ARBA" id="ARBA00023002"/>
    </source>
</evidence>
<comment type="similarity">
    <text evidence="1">Belongs to the intradiol ring-cleavage dioxygenase family.</text>
</comment>
<protein>
    <submittedName>
        <fullName evidence="5">Protocatechuate 3,4-dioxygenase beta subunit</fullName>
    </submittedName>
</protein>
<sequence>MKNLITYVLVIGISSIISAQNTEQKTKYCDEVSHLIKNQNPFYDFEEASLSSEETMVDYNSQSQKLKISGTVFLPDGMTPAKDVIIFIQQADQNGEYTVITNSEKVYVKNRLWVKTDENGKYTINTYIPGSTNKPLTYPHELQPMHIHAMIKEPGKQEYALYRMMFENDPLITKLCRKRLKRKNIDSILELKTEGDIQIATKNIVLEAQSESL</sequence>
<dbReference type="Proteomes" id="UP000198705">
    <property type="component" value="Unassembled WGS sequence"/>
</dbReference>
<dbReference type="Pfam" id="PF00775">
    <property type="entry name" value="Dioxygenase_C"/>
    <property type="match status" value="1"/>
</dbReference>
<accession>A0A1I5AX69</accession>
<dbReference type="Gene3D" id="2.60.130.10">
    <property type="entry name" value="Aromatic compound dioxygenase"/>
    <property type="match status" value="1"/>
</dbReference>
<dbReference type="SUPFAM" id="SSF49482">
    <property type="entry name" value="Aromatic compound dioxygenase"/>
    <property type="match status" value="1"/>
</dbReference>
<keyword evidence="3" id="KW-0560">Oxidoreductase</keyword>
<dbReference type="InterPro" id="IPR050770">
    <property type="entry name" value="Intradiol_RC_Dioxygenase"/>
</dbReference>
<gene>
    <name evidence="5" type="ORF">SAMN04487989_102342</name>
</gene>
<dbReference type="RefSeq" id="WP_177209001.1">
    <property type="nucleotide sequence ID" value="NZ_FOVN01000002.1"/>
</dbReference>
<dbReference type="PANTHER" id="PTHR33711:SF10">
    <property type="entry name" value="INTRADIOL RING-CLEAVAGE DIOXYGENASES DOMAIN-CONTAINING PROTEIN"/>
    <property type="match status" value="1"/>
</dbReference>
<dbReference type="InterPro" id="IPR015889">
    <property type="entry name" value="Intradiol_dOase_core"/>
</dbReference>
<proteinExistence type="inferred from homology"/>
<keyword evidence="6" id="KW-1185">Reference proteome</keyword>
<organism evidence="5 6">
    <name type="scientific">Bizionia echini</name>
    <dbReference type="NCBI Taxonomy" id="649333"/>
    <lineage>
        <taxon>Bacteria</taxon>
        <taxon>Pseudomonadati</taxon>
        <taxon>Bacteroidota</taxon>
        <taxon>Flavobacteriia</taxon>
        <taxon>Flavobacteriales</taxon>
        <taxon>Flavobacteriaceae</taxon>
        <taxon>Bizionia</taxon>
    </lineage>
</organism>
<evidence type="ECO:0000256" key="1">
    <source>
        <dbReference type="ARBA" id="ARBA00007825"/>
    </source>
</evidence>
<reference evidence="6" key="1">
    <citation type="submission" date="2016-10" db="EMBL/GenBank/DDBJ databases">
        <authorList>
            <person name="Varghese N."/>
            <person name="Submissions S."/>
        </authorList>
    </citation>
    <scope>NUCLEOTIDE SEQUENCE [LARGE SCALE GENOMIC DNA]</scope>
    <source>
        <strain evidence="6">DSM 23925</strain>
    </source>
</reference>
<dbReference type="GO" id="GO:0016702">
    <property type="term" value="F:oxidoreductase activity, acting on single donors with incorporation of molecular oxygen, incorporation of two atoms of oxygen"/>
    <property type="evidence" value="ECO:0007669"/>
    <property type="project" value="InterPro"/>
</dbReference>
<dbReference type="AlphaFoldDB" id="A0A1I5AX69"/>
<dbReference type="STRING" id="649333.SAMN04487989_102342"/>
<feature type="domain" description="Intradiol ring-cleavage dioxygenases" evidence="4">
    <location>
        <begin position="49"/>
        <end position="174"/>
    </location>
</feature>
<evidence type="ECO:0000256" key="2">
    <source>
        <dbReference type="ARBA" id="ARBA00022964"/>
    </source>
</evidence>